<keyword evidence="18" id="KW-1185">Reference proteome</keyword>
<evidence type="ECO:0000256" key="9">
    <source>
        <dbReference type="ARBA" id="ARBA00023049"/>
    </source>
</evidence>
<comment type="caution">
    <text evidence="17">The sequence shown here is derived from an EMBL/GenBank/DDBJ whole genome shotgun (WGS) entry which is preliminary data.</text>
</comment>
<dbReference type="AlphaFoldDB" id="A0A4Y8L8U5"/>
<feature type="transmembrane region" description="Helical" evidence="14">
    <location>
        <begin position="324"/>
        <end position="345"/>
    </location>
</feature>
<evidence type="ECO:0000256" key="11">
    <source>
        <dbReference type="PIRSR" id="PIRSR627057-1"/>
    </source>
</evidence>
<dbReference type="InterPro" id="IPR027057">
    <property type="entry name" value="CAXX_Prtase_1"/>
</dbReference>
<evidence type="ECO:0000256" key="10">
    <source>
        <dbReference type="ARBA" id="ARBA00023136"/>
    </source>
</evidence>
<feature type="transmembrane region" description="Helical" evidence="14">
    <location>
        <begin position="286"/>
        <end position="304"/>
    </location>
</feature>
<evidence type="ECO:0000256" key="5">
    <source>
        <dbReference type="ARBA" id="ARBA00022801"/>
    </source>
</evidence>
<feature type="binding site" evidence="12">
    <location>
        <position position="350"/>
    </location>
    <ligand>
        <name>Zn(2+)</name>
        <dbReference type="ChEBI" id="CHEBI:29105"/>
        <note>catalytic</note>
    </ligand>
</feature>
<dbReference type="InterPro" id="IPR032456">
    <property type="entry name" value="Peptidase_M48_N"/>
</dbReference>
<dbReference type="RefSeq" id="WP_134435233.1">
    <property type="nucleotide sequence ID" value="NZ_SOML01000001.1"/>
</dbReference>
<dbReference type="PANTHER" id="PTHR10120">
    <property type="entry name" value="CAAX PRENYL PROTEASE 1"/>
    <property type="match status" value="1"/>
</dbReference>
<gene>
    <name evidence="17" type="ORF">E2605_01095</name>
</gene>
<feature type="transmembrane region" description="Helical" evidence="14">
    <location>
        <begin position="58"/>
        <end position="82"/>
    </location>
</feature>
<keyword evidence="10 14" id="KW-0472">Membrane</keyword>
<feature type="transmembrane region" description="Helical" evidence="14">
    <location>
        <begin position="6"/>
        <end position="22"/>
    </location>
</feature>
<evidence type="ECO:0000256" key="4">
    <source>
        <dbReference type="ARBA" id="ARBA00022723"/>
    </source>
</evidence>
<dbReference type="InterPro" id="IPR001915">
    <property type="entry name" value="Peptidase_M48"/>
</dbReference>
<comment type="subcellular location">
    <subcellularLocation>
        <location evidence="1">Endoplasmic reticulum membrane</location>
        <topology evidence="1">Multi-pass membrane protein</topology>
    </subcellularLocation>
</comment>
<dbReference type="OrthoDB" id="9781930at2"/>
<comment type="similarity">
    <text evidence="13">Belongs to the peptidase M48 family.</text>
</comment>
<keyword evidence="8 14" id="KW-1133">Transmembrane helix</keyword>
<evidence type="ECO:0000256" key="1">
    <source>
        <dbReference type="ARBA" id="ARBA00004477"/>
    </source>
</evidence>
<feature type="active site" description="Proton donor" evidence="11">
    <location>
        <position position="354"/>
    </location>
</feature>
<accession>A0A4Y8L8U5</accession>
<organism evidence="17 18">
    <name type="scientific">Dysgonomonas capnocytophagoides</name>
    <dbReference type="NCBI Taxonomy" id="45254"/>
    <lineage>
        <taxon>Bacteria</taxon>
        <taxon>Pseudomonadati</taxon>
        <taxon>Bacteroidota</taxon>
        <taxon>Bacteroidia</taxon>
        <taxon>Bacteroidales</taxon>
        <taxon>Dysgonomonadaceae</taxon>
        <taxon>Dysgonomonas</taxon>
    </lineage>
</organism>
<keyword evidence="2 13" id="KW-0645">Protease</keyword>
<protein>
    <submittedName>
        <fullName evidence="17">M48 family peptidase</fullName>
    </submittedName>
</protein>
<feature type="binding site" evidence="12">
    <location>
        <position position="276"/>
    </location>
    <ligand>
        <name>Zn(2+)</name>
        <dbReference type="ChEBI" id="CHEBI:29105"/>
        <note>catalytic</note>
    </ligand>
</feature>
<feature type="binding site" evidence="12">
    <location>
        <position position="272"/>
    </location>
    <ligand>
        <name>Zn(2+)</name>
        <dbReference type="ChEBI" id="CHEBI:29105"/>
        <note>catalytic</note>
    </ligand>
</feature>
<comment type="cofactor">
    <cofactor evidence="12 13">
        <name>Zn(2+)</name>
        <dbReference type="ChEBI" id="CHEBI:29105"/>
    </cofactor>
    <text evidence="12 13">Binds 1 zinc ion per subunit.</text>
</comment>
<dbReference type="Pfam" id="PF01435">
    <property type="entry name" value="Peptidase_M48"/>
    <property type="match status" value="1"/>
</dbReference>
<evidence type="ECO:0000256" key="7">
    <source>
        <dbReference type="ARBA" id="ARBA00022833"/>
    </source>
</evidence>
<feature type="transmembrane region" description="Helical" evidence="14">
    <location>
        <begin position="94"/>
        <end position="115"/>
    </location>
</feature>
<dbReference type="FunFam" id="3.30.2010.10:FF:000002">
    <property type="entry name" value="CAAX prenyl protease"/>
    <property type="match status" value="1"/>
</dbReference>
<dbReference type="GO" id="GO:0046872">
    <property type="term" value="F:metal ion binding"/>
    <property type="evidence" value="ECO:0007669"/>
    <property type="project" value="UniProtKB-KW"/>
</dbReference>
<keyword evidence="5 13" id="KW-0378">Hydrolase</keyword>
<evidence type="ECO:0000256" key="3">
    <source>
        <dbReference type="ARBA" id="ARBA00022692"/>
    </source>
</evidence>
<proteinExistence type="inferred from homology"/>
<feature type="transmembrane region" description="Helical" evidence="14">
    <location>
        <begin position="136"/>
        <end position="163"/>
    </location>
</feature>
<keyword evidence="6" id="KW-0256">Endoplasmic reticulum</keyword>
<evidence type="ECO:0000256" key="13">
    <source>
        <dbReference type="RuleBase" id="RU003983"/>
    </source>
</evidence>
<keyword evidence="9 13" id="KW-0482">Metalloprotease</keyword>
<dbReference type="GO" id="GO:0071586">
    <property type="term" value="P:CAAX-box protein processing"/>
    <property type="evidence" value="ECO:0007669"/>
    <property type="project" value="InterPro"/>
</dbReference>
<dbReference type="CDD" id="cd07343">
    <property type="entry name" value="M48A_Zmpste24p_like"/>
    <property type="match status" value="1"/>
</dbReference>
<evidence type="ECO:0000256" key="14">
    <source>
        <dbReference type="SAM" id="Phobius"/>
    </source>
</evidence>
<feature type="domain" description="CAAX prenyl protease 1 N-terminal" evidence="16">
    <location>
        <begin position="22"/>
        <end position="199"/>
    </location>
</feature>
<dbReference type="STRING" id="1121485.GCA_000426485_00987"/>
<evidence type="ECO:0000256" key="12">
    <source>
        <dbReference type="PIRSR" id="PIRSR627057-2"/>
    </source>
</evidence>
<keyword evidence="4 12" id="KW-0479">Metal-binding</keyword>
<dbReference type="EMBL" id="SOML01000001">
    <property type="protein sequence ID" value="TFD98711.1"/>
    <property type="molecule type" value="Genomic_DNA"/>
</dbReference>
<dbReference type="Proteomes" id="UP000297861">
    <property type="component" value="Unassembled WGS sequence"/>
</dbReference>
<feature type="transmembrane region" description="Helical" evidence="14">
    <location>
        <begin position="169"/>
        <end position="189"/>
    </location>
</feature>
<evidence type="ECO:0000259" key="15">
    <source>
        <dbReference type="Pfam" id="PF01435"/>
    </source>
</evidence>
<sequence length="407" mass="46616">MIYYLLLIIVSFDFIWTQYLAYRNRKRMSDQVPSELIGIYDNEKYRLQQSYQKENSRLNLLSGSISFILLFTILLLSGFGWLDSFIRLYVSNPMLITLVFLCVIFIASQILSLPFSYYDTFVIETKYGFNKSTKSIFWIDSVKSLILSLILGGIILSVIIWFYQNAGNLAWIYAWGIVTLFSLFMTLFYSNLIVPLFNKQTPLTDGDLRNSIEQFSQKAGFELTNIYVMDASKRTTKANAYFTGLGNKKRIVLFDTLINDLTTDEIVAVLAHEIGHYKKKHTTIQLIVSILQTGLLLYILSFFLNSMSVSEAMSSNIPSFHLGLLAFSLLFTPISIITSLLMNMLSRKNEYEADHYACSFGFGEFLISGLKKLSVKSLSNLNPDPLNVFFHYSHPTLLQRINKIKAN</sequence>
<feature type="domain" description="Peptidase M48" evidence="15">
    <location>
        <begin position="202"/>
        <end position="406"/>
    </location>
</feature>
<evidence type="ECO:0000256" key="6">
    <source>
        <dbReference type="ARBA" id="ARBA00022824"/>
    </source>
</evidence>
<dbReference type="Pfam" id="PF16491">
    <property type="entry name" value="Peptidase_M48_N"/>
    <property type="match status" value="1"/>
</dbReference>
<evidence type="ECO:0000313" key="18">
    <source>
        <dbReference type="Proteomes" id="UP000297861"/>
    </source>
</evidence>
<feature type="active site" evidence="11">
    <location>
        <position position="273"/>
    </location>
</feature>
<evidence type="ECO:0000256" key="8">
    <source>
        <dbReference type="ARBA" id="ARBA00022989"/>
    </source>
</evidence>
<evidence type="ECO:0000313" key="17">
    <source>
        <dbReference type="EMBL" id="TFD98711.1"/>
    </source>
</evidence>
<keyword evidence="7 12" id="KW-0862">Zinc</keyword>
<reference evidence="17 18" key="1">
    <citation type="submission" date="2019-03" db="EMBL/GenBank/DDBJ databases">
        <title>San Antonio Military Medical Center submission to MRSN (WRAIR), pending publication.</title>
        <authorList>
            <person name="Blyth D.M."/>
            <person name="Mccarthy S.L."/>
            <person name="Schall S.E."/>
            <person name="Stam J.A."/>
            <person name="Ong A.C."/>
            <person name="Mcgann P.T."/>
        </authorList>
    </citation>
    <scope>NUCLEOTIDE SEQUENCE [LARGE SCALE GENOMIC DNA]</scope>
    <source>
        <strain evidence="17 18">MRSN571793</strain>
    </source>
</reference>
<evidence type="ECO:0000256" key="2">
    <source>
        <dbReference type="ARBA" id="ARBA00022670"/>
    </source>
</evidence>
<name>A0A4Y8L8U5_9BACT</name>
<dbReference type="GO" id="GO:0004222">
    <property type="term" value="F:metalloendopeptidase activity"/>
    <property type="evidence" value="ECO:0007669"/>
    <property type="project" value="InterPro"/>
</dbReference>
<dbReference type="Gene3D" id="3.30.2010.10">
    <property type="entry name" value="Metalloproteases ('zincins'), catalytic domain"/>
    <property type="match status" value="1"/>
</dbReference>
<keyword evidence="3 14" id="KW-0812">Transmembrane</keyword>
<evidence type="ECO:0000259" key="16">
    <source>
        <dbReference type="Pfam" id="PF16491"/>
    </source>
</evidence>